<dbReference type="PANTHER" id="PTHR47197">
    <property type="entry name" value="PROTEIN NIRF"/>
    <property type="match status" value="1"/>
</dbReference>
<feature type="domain" description="YNCE-like beta-propeller" evidence="2">
    <location>
        <begin position="98"/>
        <end position="212"/>
    </location>
</feature>
<dbReference type="EMBL" id="JAHHGZ010000040">
    <property type="protein sequence ID" value="MBW4671168.1"/>
    <property type="molecule type" value="Genomic_DNA"/>
</dbReference>
<proteinExistence type="predicted"/>
<evidence type="ECO:0000313" key="4">
    <source>
        <dbReference type="Proteomes" id="UP000729701"/>
    </source>
</evidence>
<dbReference type="NCBIfam" id="TIGR02276">
    <property type="entry name" value="beta_rpt_yvtn"/>
    <property type="match status" value="1"/>
</dbReference>
<dbReference type="Pfam" id="PF21783">
    <property type="entry name" value="YNCE"/>
    <property type="match status" value="1"/>
</dbReference>
<reference evidence="3" key="2">
    <citation type="journal article" date="2022" name="Microbiol. Resour. Announc.">
        <title>Metagenome Sequencing to Explore Phylogenomics of Terrestrial Cyanobacteria.</title>
        <authorList>
            <person name="Ward R.D."/>
            <person name="Stajich J.E."/>
            <person name="Johansen J.R."/>
            <person name="Huntemann M."/>
            <person name="Clum A."/>
            <person name="Foster B."/>
            <person name="Foster B."/>
            <person name="Roux S."/>
            <person name="Palaniappan K."/>
            <person name="Varghese N."/>
            <person name="Mukherjee S."/>
            <person name="Reddy T.B.K."/>
            <person name="Daum C."/>
            <person name="Copeland A."/>
            <person name="Chen I.A."/>
            <person name="Ivanova N.N."/>
            <person name="Kyrpides N.C."/>
            <person name="Shapiro N."/>
            <person name="Eloe-Fadrosh E.A."/>
            <person name="Pietrasiak N."/>
        </authorList>
    </citation>
    <scope>NUCLEOTIDE SEQUENCE</scope>
    <source>
        <strain evidence="3">GSE-NOS-MK-12-04C</strain>
    </source>
</reference>
<dbReference type="AlphaFoldDB" id="A0A951QUF9"/>
<dbReference type="InterPro" id="IPR011045">
    <property type="entry name" value="N2O_reductase_N"/>
</dbReference>
<evidence type="ECO:0000313" key="3">
    <source>
        <dbReference type="EMBL" id="MBW4671168.1"/>
    </source>
</evidence>
<dbReference type="InterPro" id="IPR051200">
    <property type="entry name" value="Host-pathogen_enzymatic-act"/>
</dbReference>
<dbReference type="Gene3D" id="2.130.10.10">
    <property type="entry name" value="YVTN repeat-like/Quinoprotein amine dehydrogenase"/>
    <property type="match status" value="3"/>
</dbReference>
<dbReference type="InterPro" id="IPR048433">
    <property type="entry name" value="YNCE-like_beta-prop"/>
</dbReference>
<name>A0A951QUF9_9CYAN</name>
<gene>
    <name evidence="3" type="ORF">KME60_28035</name>
</gene>
<protein>
    <submittedName>
        <fullName evidence="3">Beta-propeller fold lactonase family protein</fullName>
    </submittedName>
</protein>
<keyword evidence="1" id="KW-0732">Signal</keyword>
<evidence type="ECO:0000259" key="2">
    <source>
        <dbReference type="Pfam" id="PF21783"/>
    </source>
</evidence>
<reference evidence="3" key="1">
    <citation type="submission" date="2021-05" db="EMBL/GenBank/DDBJ databases">
        <authorList>
            <person name="Pietrasiak N."/>
            <person name="Ward R."/>
            <person name="Stajich J.E."/>
            <person name="Kurbessoian T."/>
        </authorList>
    </citation>
    <scope>NUCLEOTIDE SEQUENCE</scope>
    <source>
        <strain evidence="3">GSE-NOS-MK-12-04C</strain>
    </source>
</reference>
<organism evidence="3 4">
    <name type="scientific">Cyanomargarita calcarea GSE-NOS-MK-12-04C</name>
    <dbReference type="NCBI Taxonomy" id="2839659"/>
    <lineage>
        <taxon>Bacteria</taxon>
        <taxon>Bacillati</taxon>
        <taxon>Cyanobacteriota</taxon>
        <taxon>Cyanophyceae</taxon>
        <taxon>Nostocales</taxon>
        <taxon>Cyanomargaritaceae</taxon>
        <taxon>Cyanomargarita</taxon>
    </lineage>
</organism>
<dbReference type="SUPFAM" id="SSF50974">
    <property type="entry name" value="Nitrous oxide reductase, N-terminal domain"/>
    <property type="match status" value="1"/>
</dbReference>
<accession>A0A951QUF9</accession>
<dbReference type="PANTHER" id="PTHR47197:SF3">
    <property type="entry name" value="DIHYDRO-HEME D1 DEHYDROGENASE"/>
    <property type="match status" value="1"/>
</dbReference>
<dbReference type="InterPro" id="IPR015943">
    <property type="entry name" value="WD40/YVTN_repeat-like_dom_sf"/>
</dbReference>
<comment type="caution">
    <text evidence="3">The sequence shown here is derived from an EMBL/GenBank/DDBJ whole genome shotgun (WGS) entry which is preliminary data.</text>
</comment>
<dbReference type="InterPro" id="IPR011964">
    <property type="entry name" value="YVTN_b-propeller_repeat"/>
</dbReference>
<evidence type="ECO:0000256" key="1">
    <source>
        <dbReference type="ARBA" id="ARBA00022729"/>
    </source>
</evidence>
<sequence>MLALKKLLFICFLLLSLLTTLVITTFLSAEDKAVSSVIPISDRDRVYTADQSSNTVSVINPATNTLLGRITLGNSRPNVLSPLYRGELNVHGMGFSPDHRTLAVISTGSNAVTLIDTATNGIKGTVYLGRSPHEGFFTPNGRELWVAVRGEDYISVIDPKALKEVRQVKVASGPGMIAFSFNGKRAYVCSSFTPELNVIDTTSYQVMKRIPVVSPFCPNIAITPDDNEVWFTHKDVGKVSILDTKNLSIRTVLDTGAITNHVNFADNAKGKFAYVTVGGLNHVKVYQRDTPSDKPEALRNPQLIATIPTGELPHGIWSSGDGTRVYVGLENGDAVDVIDTIKQKQIARIGVGYMPQALVYIPNAVPIGQGRENLKSTTQLLTHNIAFKAHKGNDAMGNLTIRDLGEVSGLDLLVLGLKPKQEYGLYIVGEENSKEIITAFQTDAKGNGMGQATGTLWERLKPLIHLEGVKGQQLLIAPRDAQNPIDEAVLVIAKPCC</sequence>
<dbReference type="Proteomes" id="UP000729701">
    <property type="component" value="Unassembled WGS sequence"/>
</dbReference>